<evidence type="ECO:0000256" key="1">
    <source>
        <dbReference type="SAM" id="Phobius"/>
    </source>
</evidence>
<reference evidence="2 3" key="1">
    <citation type="submission" date="2022-06" db="EMBL/GenBank/DDBJ databases">
        <title>Paraconexibacter antarcticus.</title>
        <authorList>
            <person name="Kim C.S."/>
        </authorList>
    </citation>
    <scope>NUCLEOTIDE SEQUENCE [LARGE SCALE GENOMIC DNA]</scope>
    <source>
        <strain evidence="2 3">02-257</strain>
    </source>
</reference>
<organism evidence="2 3">
    <name type="scientific">Paraconexibacter antarcticus</name>
    <dbReference type="NCBI Taxonomy" id="2949664"/>
    <lineage>
        <taxon>Bacteria</taxon>
        <taxon>Bacillati</taxon>
        <taxon>Actinomycetota</taxon>
        <taxon>Thermoleophilia</taxon>
        <taxon>Solirubrobacterales</taxon>
        <taxon>Paraconexibacteraceae</taxon>
        <taxon>Paraconexibacter</taxon>
    </lineage>
</organism>
<name>A0ABY5DWN4_9ACTN</name>
<dbReference type="RefSeq" id="WP_254572583.1">
    <property type="nucleotide sequence ID" value="NZ_CP098502.1"/>
</dbReference>
<dbReference type="EMBL" id="CP098502">
    <property type="protein sequence ID" value="UTI65905.1"/>
    <property type="molecule type" value="Genomic_DNA"/>
</dbReference>
<feature type="transmembrane region" description="Helical" evidence="1">
    <location>
        <begin position="341"/>
        <end position="361"/>
    </location>
</feature>
<keyword evidence="1" id="KW-0472">Membrane</keyword>
<feature type="transmembrane region" description="Helical" evidence="1">
    <location>
        <begin position="184"/>
        <end position="205"/>
    </location>
</feature>
<proteinExistence type="predicted"/>
<feature type="transmembrane region" description="Helical" evidence="1">
    <location>
        <begin position="93"/>
        <end position="115"/>
    </location>
</feature>
<sequence length="487" mass="52579">MTQSAGGARAVAAVERNALFVLFLSLTGVGLFLTLPTHLNQDGFLALVDGRVVAHQGIPHHDQMAILTRGVKWVDQQWLGQLVLYEIDRVGGLLLYAIVYVALFLSALVIAIGAARRLGGADLHVVEVLIVSTCLYAFTSIQVRTQGFAYPLFAAVLWLLAADARRPARRTYLVFPVLVLWGNLHGSVTLAAVLVACHGLTQLVGRPEGTGRGWRRAAVFVIGGPASVLVTPYGPAMIGYYHHTLANPTFRGLISEWQPVTSLTLLAVPFFALATAAVFLLGRSGDRHPLFEHVALGVTAAAGVSALRNVTWFALTATILMPGLLTSAWGAPPPGARRVRLNLALAGMGVVALVAALVFVATRPPNWPERNYDQRALTLVATAMRRDPGLRVHAGDRFTDWLLWHEPALAGRVSYDTRLELLSAAQLRAIARHSAVPDAPSDRILDGFGLFVMDPADANVVRFRLREPGQRVIYRGDGVIVSLGPQR</sequence>
<keyword evidence="1" id="KW-1133">Transmembrane helix</keyword>
<feature type="transmembrane region" description="Helical" evidence="1">
    <location>
        <begin position="261"/>
        <end position="282"/>
    </location>
</feature>
<dbReference type="Proteomes" id="UP001056035">
    <property type="component" value="Chromosome"/>
</dbReference>
<keyword evidence="1" id="KW-0812">Transmembrane</keyword>
<feature type="transmembrane region" description="Helical" evidence="1">
    <location>
        <begin position="148"/>
        <end position="164"/>
    </location>
</feature>
<accession>A0ABY5DWN4</accession>
<evidence type="ECO:0008006" key="4">
    <source>
        <dbReference type="Google" id="ProtNLM"/>
    </source>
</evidence>
<feature type="transmembrane region" description="Helical" evidence="1">
    <location>
        <begin position="18"/>
        <end position="35"/>
    </location>
</feature>
<evidence type="ECO:0000313" key="3">
    <source>
        <dbReference type="Proteomes" id="UP001056035"/>
    </source>
</evidence>
<keyword evidence="3" id="KW-1185">Reference proteome</keyword>
<gene>
    <name evidence="2" type="ORF">NBH00_06750</name>
</gene>
<protein>
    <recommendedName>
        <fullName evidence="4">Glycosyltransferase RgtA/B/C/D-like domain-containing protein</fullName>
    </recommendedName>
</protein>
<feature type="transmembrane region" description="Helical" evidence="1">
    <location>
        <begin position="294"/>
        <end position="321"/>
    </location>
</feature>
<feature type="transmembrane region" description="Helical" evidence="1">
    <location>
        <begin position="217"/>
        <end position="241"/>
    </location>
</feature>
<evidence type="ECO:0000313" key="2">
    <source>
        <dbReference type="EMBL" id="UTI65905.1"/>
    </source>
</evidence>